<evidence type="ECO:0008006" key="4">
    <source>
        <dbReference type="Google" id="ProtNLM"/>
    </source>
</evidence>
<feature type="compositionally biased region" description="Low complexity" evidence="1">
    <location>
        <begin position="55"/>
        <end position="64"/>
    </location>
</feature>
<dbReference type="InterPro" id="IPR021739">
    <property type="entry name" value="SaV-like"/>
</dbReference>
<keyword evidence="3" id="KW-1185">Reference proteome</keyword>
<dbReference type="EMBL" id="MK376955">
    <property type="protein sequence ID" value="QAU06474.1"/>
    <property type="molecule type" value="Genomic_DNA"/>
</dbReference>
<sequence>MIDDDERGSARCEVCGLYDAQVFDPCGAAWCKVCDLMGLGELAVAHEAAASNAAAETGNAATSGDTTAGEPDEQTPDMVNQPSHYNNGPPCKGCGRPIECLDITEHMGFCLGNTVKYVWRCDLKHDAIEDLRKAAVYLAREIARREQQSAAGVTN</sequence>
<dbReference type="Pfam" id="PF11753">
    <property type="entry name" value="DUF3310"/>
    <property type="match status" value="1"/>
</dbReference>
<organism evidence="2 3">
    <name type="scientific">Mycobacterium phage KiSi</name>
    <dbReference type="NCBI Taxonomy" id="2507856"/>
    <lineage>
        <taxon>Viruses</taxon>
        <taxon>Duplodnaviria</taxon>
        <taxon>Heunggongvirae</taxon>
        <taxon>Uroviricota</taxon>
        <taxon>Caudoviricetes</taxon>
        <taxon>Weiservirinae</taxon>
        <taxon>Anayavirus</taxon>
        <taxon>Anayavirus kisi</taxon>
    </lineage>
</organism>
<proteinExistence type="predicted"/>
<dbReference type="KEGG" id="vg:60324614"/>
<protein>
    <recommendedName>
        <fullName evidence="4">DUF3310 domain-containing protein</fullName>
    </recommendedName>
</protein>
<dbReference type="Proteomes" id="UP000290331">
    <property type="component" value="Segment"/>
</dbReference>
<name>A0A410TC38_9CAUD</name>
<evidence type="ECO:0000256" key="1">
    <source>
        <dbReference type="SAM" id="MobiDB-lite"/>
    </source>
</evidence>
<feature type="region of interest" description="Disordered" evidence="1">
    <location>
        <begin position="55"/>
        <end position="84"/>
    </location>
</feature>
<reference evidence="2 3" key="1">
    <citation type="submission" date="2019-01" db="EMBL/GenBank/DDBJ databases">
        <authorList>
            <person name="Kinder M."/>
            <person name="Sitio E."/>
            <person name="Ackerson L."/>
            <person name="Anderson L."/>
            <person name="Cottrell A."/>
            <person name="Eggleston T."/>
            <person name="Kiefer A."/>
            <person name="Ukcamaj A."/>
            <person name="Vendrell P."/>
            <person name="Waytashek C."/>
            <person name="Yeo A."/>
            <person name="Braley A.B."/>
            <person name="Ettinger A.-S.H."/>
            <person name="Ettinger W.F."/>
            <person name="Anders K.R."/>
            <person name="Bradley K.W."/>
            <person name="Asai D.J."/>
            <person name="Bowman C.A."/>
            <person name="Russell D.A."/>
            <person name="Pope W.H."/>
            <person name="Jacobs-Sera D."/>
            <person name="Hendrix R.W."/>
            <person name="Hatfull G.F."/>
        </authorList>
    </citation>
    <scope>NUCLEOTIDE SEQUENCE [LARGE SCALE GENOMIC DNA]</scope>
</reference>
<evidence type="ECO:0000313" key="3">
    <source>
        <dbReference type="Proteomes" id="UP000290331"/>
    </source>
</evidence>
<dbReference type="GeneID" id="60324614"/>
<dbReference type="RefSeq" id="YP_009953147.1">
    <property type="nucleotide sequence ID" value="NC_051619.1"/>
</dbReference>
<evidence type="ECO:0000313" key="2">
    <source>
        <dbReference type="EMBL" id="QAU06474.1"/>
    </source>
</evidence>
<accession>A0A410TC38</accession>
<gene>
    <name evidence="2" type="primary">56</name>
    <name evidence="2" type="ORF">SEA_KISI_56</name>
</gene>